<feature type="domain" description="VHS" evidence="12">
    <location>
        <begin position="29"/>
        <end position="156"/>
    </location>
</feature>
<evidence type="ECO:0000256" key="9">
    <source>
        <dbReference type="SAM" id="Coils"/>
    </source>
</evidence>
<evidence type="ECO:0000256" key="2">
    <source>
        <dbReference type="ARBA" id="ARBA00015450"/>
    </source>
</evidence>
<dbReference type="CDD" id="cd03569">
    <property type="entry name" value="VHS_Hrs"/>
    <property type="match status" value="1"/>
</dbReference>
<dbReference type="PANTHER" id="PTHR46275:SF1">
    <property type="entry name" value="HEPATOCYTE GROWTH FACTOR-REGULATED TYROSINE KINASE SUBSTRATE"/>
    <property type="match status" value="1"/>
</dbReference>
<dbReference type="InterPro" id="IPR008942">
    <property type="entry name" value="ENTH_VHS"/>
</dbReference>
<dbReference type="PROSITE" id="PS50178">
    <property type="entry name" value="ZF_FYVE"/>
    <property type="match status" value="1"/>
</dbReference>
<organism evidence="13 14">
    <name type="scientific">Tegillarca granosa</name>
    <name type="common">Malaysian cockle</name>
    <name type="synonym">Anadara granosa</name>
    <dbReference type="NCBI Taxonomy" id="220873"/>
    <lineage>
        <taxon>Eukaryota</taxon>
        <taxon>Metazoa</taxon>
        <taxon>Spiralia</taxon>
        <taxon>Lophotrochozoa</taxon>
        <taxon>Mollusca</taxon>
        <taxon>Bivalvia</taxon>
        <taxon>Autobranchia</taxon>
        <taxon>Pteriomorphia</taxon>
        <taxon>Arcoida</taxon>
        <taxon>Arcoidea</taxon>
        <taxon>Arcidae</taxon>
        <taxon>Tegillarca</taxon>
    </lineage>
</organism>
<feature type="compositionally biased region" description="Pro residues" evidence="10">
    <location>
        <begin position="526"/>
        <end position="547"/>
    </location>
</feature>
<feature type="compositionally biased region" description="Polar residues" evidence="10">
    <location>
        <begin position="631"/>
        <end position="648"/>
    </location>
</feature>
<evidence type="ECO:0000256" key="10">
    <source>
        <dbReference type="SAM" id="MobiDB-lite"/>
    </source>
</evidence>
<dbReference type="InterPro" id="IPR017455">
    <property type="entry name" value="Znf_FYVE-rel"/>
</dbReference>
<dbReference type="InterPro" id="IPR017073">
    <property type="entry name" value="HGS/VPS27"/>
</dbReference>
<feature type="compositionally biased region" description="Polar residues" evidence="10">
    <location>
        <begin position="560"/>
        <end position="572"/>
    </location>
</feature>
<feature type="compositionally biased region" description="Low complexity" evidence="10">
    <location>
        <begin position="548"/>
        <end position="558"/>
    </location>
</feature>
<reference evidence="13 14" key="1">
    <citation type="submission" date="2022-12" db="EMBL/GenBank/DDBJ databases">
        <title>Chromosome-level genome of Tegillarca granosa.</title>
        <authorList>
            <person name="Kim J."/>
        </authorList>
    </citation>
    <scope>NUCLEOTIDE SEQUENCE [LARGE SCALE GENOMIC DNA]</scope>
    <source>
        <strain evidence="13">Teg-2019</strain>
        <tissue evidence="13">Adductor muscle</tissue>
    </source>
</reference>
<evidence type="ECO:0000313" key="14">
    <source>
        <dbReference type="Proteomes" id="UP001217089"/>
    </source>
</evidence>
<keyword evidence="3" id="KW-0963">Cytoplasm</keyword>
<dbReference type="EMBL" id="JARBDR010000214">
    <property type="protein sequence ID" value="KAJ8318030.1"/>
    <property type="molecule type" value="Genomic_DNA"/>
</dbReference>
<dbReference type="SUPFAM" id="SSF57903">
    <property type="entry name" value="FYVE/PHD zinc finger"/>
    <property type="match status" value="1"/>
</dbReference>
<feature type="compositionally biased region" description="Polar residues" evidence="10">
    <location>
        <begin position="602"/>
        <end position="622"/>
    </location>
</feature>
<proteinExistence type="predicted"/>
<dbReference type="Proteomes" id="UP001217089">
    <property type="component" value="Unassembled WGS sequence"/>
</dbReference>
<dbReference type="InterPro" id="IPR003903">
    <property type="entry name" value="UIM_dom"/>
</dbReference>
<name>A0ABQ9FQN4_TEGGR</name>
<keyword evidence="5" id="KW-0479">Metal-binding</keyword>
<keyword evidence="4" id="KW-0597">Phosphoprotein</keyword>
<feature type="coiled-coil region" evidence="9">
    <location>
        <begin position="448"/>
        <end position="507"/>
    </location>
</feature>
<evidence type="ECO:0000259" key="11">
    <source>
        <dbReference type="PROSITE" id="PS50178"/>
    </source>
</evidence>
<feature type="region of interest" description="Disordered" evidence="10">
    <location>
        <begin position="251"/>
        <end position="274"/>
    </location>
</feature>
<gene>
    <name evidence="13" type="ORF">KUTeg_003121</name>
</gene>
<dbReference type="InterPro" id="IPR000306">
    <property type="entry name" value="Znf_FYVE"/>
</dbReference>
<feature type="domain" description="FYVE-type" evidence="11">
    <location>
        <begin position="173"/>
        <end position="233"/>
    </location>
</feature>
<feature type="compositionally biased region" description="Low complexity" evidence="10">
    <location>
        <begin position="727"/>
        <end position="757"/>
    </location>
</feature>
<dbReference type="InterPro" id="IPR024641">
    <property type="entry name" value="HRS_helical"/>
</dbReference>
<keyword evidence="6 8" id="KW-0863">Zinc-finger</keyword>
<dbReference type="PROSITE" id="PS50179">
    <property type="entry name" value="VHS"/>
    <property type="match status" value="1"/>
</dbReference>
<comment type="subcellular location">
    <subcellularLocation>
        <location evidence="1">Cytoplasm</location>
    </subcellularLocation>
</comment>
<dbReference type="Gene3D" id="3.30.40.10">
    <property type="entry name" value="Zinc/RING finger domain, C3HC4 (zinc finger)"/>
    <property type="match status" value="1"/>
</dbReference>
<evidence type="ECO:0000313" key="13">
    <source>
        <dbReference type="EMBL" id="KAJ8318030.1"/>
    </source>
</evidence>
<protein>
    <recommendedName>
        <fullName evidence="2">Hepatocyte growth factor-regulated tyrosine kinase substrate</fullName>
    </recommendedName>
</protein>
<dbReference type="Gene3D" id="1.25.40.90">
    <property type="match status" value="1"/>
</dbReference>
<dbReference type="InterPro" id="IPR011011">
    <property type="entry name" value="Znf_FYVE_PHD"/>
</dbReference>
<evidence type="ECO:0000256" key="5">
    <source>
        <dbReference type="ARBA" id="ARBA00022723"/>
    </source>
</evidence>
<evidence type="ECO:0000256" key="1">
    <source>
        <dbReference type="ARBA" id="ARBA00004496"/>
    </source>
</evidence>
<evidence type="ECO:0000256" key="6">
    <source>
        <dbReference type="ARBA" id="ARBA00022771"/>
    </source>
</evidence>
<evidence type="ECO:0000256" key="4">
    <source>
        <dbReference type="ARBA" id="ARBA00022553"/>
    </source>
</evidence>
<dbReference type="Pfam" id="PF00790">
    <property type="entry name" value="VHS"/>
    <property type="match status" value="1"/>
</dbReference>
<evidence type="ECO:0000256" key="8">
    <source>
        <dbReference type="PROSITE-ProRule" id="PRU00091"/>
    </source>
</evidence>
<feature type="region of interest" description="Disordered" evidence="10">
    <location>
        <begin position="516"/>
        <end position="767"/>
    </location>
</feature>
<evidence type="ECO:0000259" key="12">
    <source>
        <dbReference type="PROSITE" id="PS50179"/>
    </source>
</evidence>
<dbReference type="SMART" id="SM00064">
    <property type="entry name" value="FYVE"/>
    <property type="match status" value="1"/>
</dbReference>
<sequence>MSHNKKKRNRNNTKMFSKTSTFDKCLEKATSQLLLEPDWDSTLQICDCIRQGDVQAKYALNSMKRKVAAENPHVALYALGVVESCVKNCGILIHDELATKENMEFFKDQVKIRTDPVKAKILELIQVWSHAFRNEPSYKVVQDTYNLMKMEGHSFPTLKEADAMFTAEKAPEWKEGDCCNRCRSKFGMVNRQHHCRNCGEVFCGKCSSKNSIIPKFGIEREVRVCDSCYDQINKGGPATKKEDDLPLEYLTSPLSKQSQSPPTKSEQELQEEDELALALALSQSEHENKEKERERLRKNYGIYGGGGNDQSSSNKTTTVYSQPAQVSAPMIDTSDMDPELARYLNRNYWQQKSDDQKAMVVASVTTTVPSAPVAMSESKVSGGRVVQEVYQNGAIDDDDQQQFLHALKSSVEIFVNRMKSNSQRGRSIANDSSVQSLFNVISNMHPQLMKHTHEQEELRAHFESLQDKLAQLRDAREALDALREDYREKKRREMEEQERIRQIQMAQKLEIMRQKKHPYGQQQMPGGPPPQGPGMMPPGGPGMPPQQVPGMPHQQVPGMPSQQTFSPETSPIHQLHQKSGGYATQPMPQQNMPNQPGVHVGQGQQNMTSQMYATQPPSQPGYSQAGAAPYQSMTATSQPTNIPGSYTTDGGGMPGQNYQSMPYNPTTSPPNSLPSQGGPVTQGYMPQGPTDYQSFNMQGMANALPQQTQPGYSAPQQYIGGPPPPQQQHTGQQQQYQQGAPPGQMGNPQQQQQMPQQTHEAELISFD</sequence>
<dbReference type="PANTHER" id="PTHR46275">
    <property type="entry name" value="HEPATOCYTE GROWTH FACTOR-REGULATED TYROSINE KINASE SUBSTRATE"/>
    <property type="match status" value="1"/>
</dbReference>
<dbReference type="Pfam" id="PF12210">
    <property type="entry name" value="Hrs_helical"/>
    <property type="match status" value="1"/>
</dbReference>
<dbReference type="SMART" id="SM00288">
    <property type="entry name" value="VHS"/>
    <property type="match status" value="1"/>
</dbReference>
<feature type="compositionally biased region" description="Polar residues" evidence="10">
    <location>
        <begin position="690"/>
        <end position="711"/>
    </location>
</feature>
<feature type="compositionally biased region" description="Low complexity" evidence="10">
    <location>
        <begin position="585"/>
        <end position="596"/>
    </location>
</feature>
<accession>A0ABQ9FQN4</accession>
<dbReference type="Pfam" id="PF01363">
    <property type="entry name" value="FYVE"/>
    <property type="match status" value="1"/>
</dbReference>
<evidence type="ECO:0000256" key="3">
    <source>
        <dbReference type="ARBA" id="ARBA00022490"/>
    </source>
</evidence>
<dbReference type="PROSITE" id="PS50330">
    <property type="entry name" value="UIM"/>
    <property type="match status" value="1"/>
</dbReference>
<keyword evidence="14" id="KW-1185">Reference proteome</keyword>
<keyword evidence="9" id="KW-0175">Coiled coil</keyword>
<dbReference type="PIRSF" id="PIRSF036956">
    <property type="entry name" value="Hrs_Vps27"/>
    <property type="match status" value="1"/>
</dbReference>
<comment type="caution">
    <text evidence="13">The sequence shown here is derived from an EMBL/GenBank/DDBJ whole genome shotgun (WGS) entry which is preliminary data.</text>
</comment>
<dbReference type="InterPro" id="IPR002014">
    <property type="entry name" value="VHS_dom"/>
</dbReference>
<dbReference type="CDD" id="cd21387">
    <property type="entry name" value="GAT_Hrs"/>
    <property type="match status" value="1"/>
</dbReference>
<dbReference type="SUPFAM" id="SSF48464">
    <property type="entry name" value="ENTH/VHS domain"/>
    <property type="match status" value="1"/>
</dbReference>
<dbReference type="InterPro" id="IPR013083">
    <property type="entry name" value="Znf_RING/FYVE/PHD"/>
</dbReference>
<dbReference type="Gene3D" id="1.20.5.1940">
    <property type="match status" value="1"/>
</dbReference>
<feature type="compositionally biased region" description="Polar residues" evidence="10">
    <location>
        <begin position="252"/>
        <end position="264"/>
    </location>
</feature>
<evidence type="ECO:0000256" key="7">
    <source>
        <dbReference type="ARBA" id="ARBA00022833"/>
    </source>
</evidence>
<dbReference type="CDD" id="cd15720">
    <property type="entry name" value="FYVE_Hrs"/>
    <property type="match status" value="1"/>
</dbReference>
<keyword evidence="7" id="KW-0862">Zinc</keyword>